<dbReference type="GO" id="GO:0030527">
    <property type="term" value="F:structural constituent of chromatin"/>
    <property type="evidence" value="ECO:0007669"/>
    <property type="project" value="InterPro"/>
</dbReference>
<dbReference type="AlphaFoldDB" id="A0A1G9V8U9"/>
<name>A0A1G9V8U9_9BURK</name>
<dbReference type="RefSeq" id="WP_091572330.1">
    <property type="nucleotide sequence ID" value="NZ_FNHP01000011.1"/>
</dbReference>
<dbReference type="EMBL" id="FNHP01000011">
    <property type="protein sequence ID" value="SDM68305.1"/>
    <property type="molecule type" value="Genomic_DNA"/>
</dbReference>
<evidence type="ECO:0000256" key="3">
    <source>
        <dbReference type="RuleBase" id="RU003939"/>
    </source>
</evidence>
<dbReference type="Proteomes" id="UP000198552">
    <property type="component" value="Unassembled WGS sequence"/>
</dbReference>
<dbReference type="InterPro" id="IPR000119">
    <property type="entry name" value="Hist_DNA-bd"/>
</dbReference>
<keyword evidence="6" id="KW-1185">Reference proteome</keyword>
<organism evidence="5 6">
    <name type="scientific">Oryzisolibacter propanilivorax</name>
    <dbReference type="NCBI Taxonomy" id="1527607"/>
    <lineage>
        <taxon>Bacteria</taxon>
        <taxon>Pseudomonadati</taxon>
        <taxon>Pseudomonadota</taxon>
        <taxon>Betaproteobacteria</taxon>
        <taxon>Burkholderiales</taxon>
        <taxon>Comamonadaceae</taxon>
        <taxon>Oryzisolibacter</taxon>
    </lineage>
</organism>
<gene>
    <name evidence="5" type="ORF">SAMN05428957_11196</name>
</gene>
<sequence length="156" mass="16048">MATAKKTTATPAPKAASAKPAAAAKKATATAAAKKAAPAKTSAAAKKAPAAIKPVKDPFNKTSLVAHLAEQSGVEPKGVKAVLAALEGAMLASVHKKGSGEFTLPGLLKVTLQQVEARKKRFGKDPFTGEERWFPAKPASVKIKTRALKKLKDATA</sequence>
<evidence type="ECO:0000313" key="5">
    <source>
        <dbReference type="EMBL" id="SDM68305.1"/>
    </source>
</evidence>
<dbReference type="InterPro" id="IPR010992">
    <property type="entry name" value="IHF-like_DNA-bd_dom_sf"/>
</dbReference>
<reference evidence="6" key="1">
    <citation type="submission" date="2016-10" db="EMBL/GenBank/DDBJ databases">
        <authorList>
            <person name="Varghese N."/>
            <person name="Submissions S."/>
        </authorList>
    </citation>
    <scope>NUCLEOTIDE SEQUENCE [LARGE SCALE GENOMIC DNA]</scope>
    <source>
        <strain evidence="6">EPL6</strain>
    </source>
</reference>
<accession>A0A1G9V8U9</accession>
<dbReference type="STRING" id="1527607.SAMN05428957_11196"/>
<keyword evidence="2 5" id="KW-0238">DNA-binding</keyword>
<evidence type="ECO:0000256" key="1">
    <source>
        <dbReference type="ARBA" id="ARBA00010529"/>
    </source>
</evidence>
<protein>
    <submittedName>
        <fullName evidence="5">DNA-binding protein</fullName>
    </submittedName>
</protein>
<comment type="similarity">
    <text evidence="1 3">Belongs to the bacterial histone-like protein family.</text>
</comment>
<dbReference type="SUPFAM" id="SSF47729">
    <property type="entry name" value="IHF-like DNA-binding proteins"/>
    <property type="match status" value="1"/>
</dbReference>
<evidence type="ECO:0000256" key="4">
    <source>
        <dbReference type="SAM" id="MobiDB-lite"/>
    </source>
</evidence>
<evidence type="ECO:0000313" key="6">
    <source>
        <dbReference type="Proteomes" id="UP000198552"/>
    </source>
</evidence>
<proteinExistence type="inferred from homology"/>
<dbReference type="SMART" id="SM00411">
    <property type="entry name" value="BHL"/>
    <property type="match status" value="1"/>
</dbReference>
<dbReference type="Gene3D" id="4.10.520.10">
    <property type="entry name" value="IHF-like DNA-binding proteins"/>
    <property type="match status" value="1"/>
</dbReference>
<dbReference type="OrthoDB" id="331625at2"/>
<feature type="region of interest" description="Disordered" evidence="4">
    <location>
        <begin position="1"/>
        <end position="50"/>
    </location>
</feature>
<dbReference type="GO" id="GO:0003677">
    <property type="term" value="F:DNA binding"/>
    <property type="evidence" value="ECO:0007669"/>
    <property type="project" value="UniProtKB-KW"/>
</dbReference>
<dbReference type="CDD" id="cd13834">
    <property type="entry name" value="HU_like"/>
    <property type="match status" value="1"/>
</dbReference>
<dbReference type="Pfam" id="PF00216">
    <property type="entry name" value="Bac_DNA_binding"/>
    <property type="match status" value="1"/>
</dbReference>
<evidence type="ECO:0000256" key="2">
    <source>
        <dbReference type="ARBA" id="ARBA00023125"/>
    </source>
</evidence>